<dbReference type="PANTHER" id="PTHR31293">
    <property type="entry name" value="RNI-LIKE SUPERFAMILY PROTEIN"/>
    <property type="match status" value="1"/>
</dbReference>
<organism evidence="2 3">
    <name type="scientific">Brassica cretica</name>
    <name type="common">Mustard</name>
    <dbReference type="NCBI Taxonomy" id="69181"/>
    <lineage>
        <taxon>Eukaryota</taxon>
        <taxon>Viridiplantae</taxon>
        <taxon>Streptophyta</taxon>
        <taxon>Embryophyta</taxon>
        <taxon>Tracheophyta</taxon>
        <taxon>Spermatophyta</taxon>
        <taxon>Magnoliopsida</taxon>
        <taxon>eudicotyledons</taxon>
        <taxon>Gunneridae</taxon>
        <taxon>Pentapetalae</taxon>
        <taxon>rosids</taxon>
        <taxon>malvids</taxon>
        <taxon>Brassicales</taxon>
        <taxon>Brassicaceae</taxon>
        <taxon>Brassiceae</taxon>
        <taxon>Brassica</taxon>
    </lineage>
</organism>
<evidence type="ECO:0000313" key="3">
    <source>
        <dbReference type="Proteomes" id="UP000712281"/>
    </source>
</evidence>
<evidence type="ECO:0000313" key="2">
    <source>
        <dbReference type="EMBL" id="KAF2559079.1"/>
    </source>
</evidence>
<protein>
    <recommendedName>
        <fullName evidence="1">FBD domain-containing protein</fullName>
    </recommendedName>
</protein>
<gene>
    <name evidence="2" type="ORF">F2Q68_00017596</name>
</gene>
<dbReference type="Proteomes" id="UP000712281">
    <property type="component" value="Unassembled WGS sequence"/>
</dbReference>
<evidence type="ECO:0000259" key="1">
    <source>
        <dbReference type="SMART" id="SM00579"/>
    </source>
</evidence>
<dbReference type="SMART" id="SM00579">
    <property type="entry name" value="FBD"/>
    <property type="match status" value="1"/>
</dbReference>
<accession>A0A8S9HLV8</accession>
<proteinExistence type="predicted"/>
<dbReference type="AlphaFoldDB" id="A0A8S9HLV8"/>
<reference evidence="2" key="1">
    <citation type="submission" date="2019-12" db="EMBL/GenBank/DDBJ databases">
        <title>Genome sequencing and annotation of Brassica cretica.</title>
        <authorList>
            <person name="Studholme D.J."/>
            <person name="Sarris P.F."/>
        </authorList>
    </citation>
    <scope>NUCLEOTIDE SEQUENCE</scope>
    <source>
        <strain evidence="2">PFS-001/15</strain>
        <tissue evidence="2">Leaf</tissue>
    </source>
</reference>
<dbReference type="EMBL" id="QGKW02001940">
    <property type="protein sequence ID" value="KAF2559079.1"/>
    <property type="molecule type" value="Genomic_DNA"/>
</dbReference>
<name>A0A8S9HLV8_BRACR</name>
<comment type="caution">
    <text evidence="2">The sequence shown here is derived from an EMBL/GenBank/DDBJ whole genome shotgun (WGS) entry which is preliminary data.</text>
</comment>
<dbReference type="PANTHER" id="PTHR31293:SF16">
    <property type="entry name" value="RNI-LIKE SUPERFAMILY PROTEIN"/>
    <property type="match status" value="1"/>
</dbReference>
<feature type="domain" description="FBD" evidence="1">
    <location>
        <begin position="13"/>
        <end position="81"/>
    </location>
</feature>
<dbReference type="InterPro" id="IPR006566">
    <property type="entry name" value="FBD"/>
</dbReference>
<sequence>MFVTAVSREDKGLSLTLCPVKVMEIRGFQVTAKVMAMIEHFLDYLPSLKKMEVYAEENDPTQLRNLRTLVLASSGYEVAEEQNHPPSFGLQFNFA</sequence>
<dbReference type="InterPro" id="IPR055294">
    <property type="entry name" value="FBL60-like"/>
</dbReference>